<feature type="region of interest" description="Disordered" evidence="6">
    <location>
        <begin position="460"/>
        <end position="488"/>
    </location>
</feature>
<evidence type="ECO:0000313" key="9">
    <source>
        <dbReference type="Proteomes" id="UP001370348"/>
    </source>
</evidence>
<sequence length="518" mass="55308">MARRQTSPLVTIVRTLGDDPAIHRRIADALRTAIAQGTLQGGARLPSTRTLASDLGVSRTTVEAAFAQLDAEGLLVRRVGSGTFVSETGLERESAPRPAPAPAGARTPTAAPKLSQRGHHLVAYGRATAATSARTFAPCVSNLDAFPFAVWNRLLGARARRSSAALSAAIEPAGLRALREAVADYVGSSRGVRCTYENVLIATSTQHVLDLSARVLLDPGDRVWLEDPGYLGARSAFAAAGARLVPVPVDARGLSVSEGIARAPDARLAYVTPSYQYPLGITMSLERRTELLAWAAAAGAWIFEDDYDSEFRFSGQPLAAIKGTDAHDHVLYAGTFNKVMFPSLRLAYLVAPVDIIDALVIARSLSDGPVAALTQATMADFMTEGHFAAHIRSTRTFCEERRDALVDSVARELAGAVSIARTETGMHCVGWLPQGTDDAVVSQRASTRGLDMPPLSRYFLGRDDREPYEPRDRRALHEGDGRTAPAVPTAKPGLVMSYCAATPAEIRSGIRTLARCLG</sequence>
<dbReference type="InterPro" id="IPR015421">
    <property type="entry name" value="PyrdxlP-dep_Trfase_major"/>
</dbReference>
<protein>
    <submittedName>
        <fullName evidence="8">PLP-dependent aminotransferase family protein</fullName>
    </submittedName>
</protein>
<dbReference type="SMART" id="SM00345">
    <property type="entry name" value="HTH_GNTR"/>
    <property type="match status" value="1"/>
</dbReference>
<gene>
    <name evidence="8" type="ORF">LZC94_03745</name>
</gene>
<dbReference type="CDD" id="cd00609">
    <property type="entry name" value="AAT_like"/>
    <property type="match status" value="1"/>
</dbReference>
<evidence type="ECO:0000256" key="2">
    <source>
        <dbReference type="ARBA" id="ARBA00022898"/>
    </source>
</evidence>
<comment type="similarity">
    <text evidence="1">In the C-terminal section; belongs to the class-I pyridoxal-phosphate-dependent aminotransferase family.</text>
</comment>
<evidence type="ECO:0000256" key="5">
    <source>
        <dbReference type="ARBA" id="ARBA00023163"/>
    </source>
</evidence>
<feature type="domain" description="HTH gntR-type" evidence="7">
    <location>
        <begin position="20"/>
        <end position="88"/>
    </location>
</feature>
<accession>A0ABZ2M4V0</accession>
<name>A0ABZ2M4V0_9BACT</name>
<dbReference type="InterPro" id="IPR000524">
    <property type="entry name" value="Tscrpt_reg_HTH_GntR"/>
</dbReference>
<evidence type="ECO:0000256" key="4">
    <source>
        <dbReference type="ARBA" id="ARBA00023125"/>
    </source>
</evidence>
<dbReference type="PRINTS" id="PR00035">
    <property type="entry name" value="HTHGNTR"/>
</dbReference>
<proteinExistence type="inferred from homology"/>
<keyword evidence="9" id="KW-1185">Reference proteome</keyword>
<dbReference type="Gene3D" id="1.10.10.10">
    <property type="entry name" value="Winged helix-like DNA-binding domain superfamily/Winged helix DNA-binding domain"/>
    <property type="match status" value="1"/>
</dbReference>
<dbReference type="PANTHER" id="PTHR46577:SF1">
    <property type="entry name" value="HTH-TYPE TRANSCRIPTIONAL REGULATORY PROTEIN GABR"/>
    <property type="match status" value="1"/>
</dbReference>
<dbReference type="SUPFAM" id="SSF53383">
    <property type="entry name" value="PLP-dependent transferases"/>
    <property type="match status" value="1"/>
</dbReference>
<dbReference type="RefSeq" id="WP_394826019.1">
    <property type="nucleotide sequence ID" value="NZ_CP089984.1"/>
</dbReference>
<keyword evidence="8" id="KW-0032">Aminotransferase</keyword>
<dbReference type="Gene3D" id="3.40.640.10">
    <property type="entry name" value="Type I PLP-dependent aspartate aminotransferase-like (Major domain)"/>
    <property type="match status" value="1"/>
</dbReference>
<evidence type="ECO:0000256" key="6">
    <source>
        <dbReference type="SAM" id="MobiDB-lite"/>
    </source>
</evidence>
<evidence type="ECO:0000256" key="3">
    <source>
        <dbReference type="ARBA" id="ARBA00023015"/>
    </source>
</evidence>
<feature type="region of interest" description="Disordered" evidence="6">
    <location>
        <begin position="87"/>
        <end position="115"/>
    </location>
</feature>
<dbReference type="EMBL" id="CP089984">
    <property type="protein sequence ID" value="WXB16395.1"/>
    <property type="molecule type" value="Genomic_DNA"/>
</dbReference>
<feature type="compositionally biased region" description="Basic and acidic residues" evidence="6">
    <location>
        <begin position="460"/>
        <end position="481"/>
    </location>
</feature>
<reference evidence="8 9" key="1">
    <citation type="submission" date="2021-12" db="EMBL/GenBank/DDBJ databases">
        <title>Discovery of the Pendulisporaceae a myxobacterial family with distinct sporulation behavior and unique specialized metabolism.</title>
        <authorList>
            <person name="Garcia R."/>
            <person name="Popoff A."/>
            <person name="Bader C.D."/>
            <person name="Loehr J."/>
            <person name="Walesch S."/>
            <person name="Walt C."/>
            <person name="Boldt J."/>
            <person name="Bunk B."/>
            <person name="Haeckl F.J.F.P.J."/>
            <person name="Gunesch A.P."/>
            <person name="Birkelbach J."/>
            <person name="Nuebel U."/>
            <person name="Pietschmann T."/>
            <person name="Bach T."/>
            <person name="Mueller R."/>
        </authorList>
    </citation>
    <scope>NUCLEOTIDE SEQUENCE [LARGE SCALE GENOMIC DNA]</scope>
    <source>
        <strain evidence="8 9">MSr11954</strain>
    </source>
</reference>
<keyword evidence="2" id="KW-0663">Pyridoxal phosphate</keyword>
<dbReference type="InterPro" id="IPR051446">
    <property type="entry name" value="HTH_trans_reg/aminotransferase"/>
</dbReference>
<keyword evidence="5" id="KW-0804">Transcription</keyword>
<dbReference type="SUPFAM" id="SSF46785">
    <property type="entry name" value="Winged helix' DNA-binding domain"/>
    <property type="match status" value="1"/>
</dbReference>
<dbReference type="InterPro" id="IPR004839">
    <property type="entry name" value="Aminotransferase_I/II_large"/>
</dbReference>
<dbReference type="CDD" id="cd07377">
    <property type="entry name" value="WHTH_GntR"/>
    <property type="match status" value="1"/>
</dbReference>
<evidence type="ECO:0000259" key="7">
    <source>
        <dbReference type="PROSITE" id="PS50949"/>
    </source>
</evidence>
<organism evidence="8 9">
    <name type="scientific">Pendulispora albinea</name>
    <dbReference type="NCBI Taxonomy" id="2741071"/>
    <lineage>
        <taxon>Bacteria</taxon>
        <taxon>Pseudomonadati</taxon>
        <taxon>Myxococcota</taxon>
        <taxon>Myxococcia</taxon>
        <taxon>Myxococcales</taxon>
        <taxon>Sorangiineae</taxon>
        <taxon>Pendulisporaceae</taxon>
        <taxon>Pendulispora</taxon>
    </lineage>
</organism>
<feature type="compositionally biased region" description="Low complexity" evidence="6">
    <location>
        <begin position="102"/>
        <end position="112"/>
    </location>
</feature>
<dbReference type="InterPro" id="IPR036390">
    <property type="entry name" value="WH_DNA-bd_sf"/>
</dbReference>
<dbReference type="PANTHER" id="PTHR46577">
    <property type="entry name" value="HTH-TYPE TRANSCRIPTIONAL REGULATORY PROTEIN GABR"/>
    <property type="match status" value="1"/>
</dbReference>
<keyword evidence="3" id="KW-0805">Transcription regulation</keyword>
<dbReference type="GO" id="GO:0008483">
    <property type="term" value="F:transaminase activity"/>
    <property type="evidence" value="ECO:0007669"/>
    <property type="project" value="UniProtKB-KW"/>
</dbReference>
<keyword evidence="4" id="KW-0238">DNA-binding</keyword>
<dbReference type="InterPro" id="IPR036388">
    <property type="entry name" value="WH-like_DNA-bd_sf"/>
</dbReference>
<keyword evidence="8" id="KW-0808">Transferase</keyword>
<dbReference type="Pfam" id="PF00155">
    <property type="entry name" value="Aminotran_1_2"/>
    <property type="match status" value="1"/>
</dbReference>
<dbReference type="PROSITE" id="PS50949">
    <property type="entry name" value="HTH_GNTR"/>
    <property type="match status" value="1"/>
</dbReference>
<dbReference type="Proteomes" id="UP001370348">
    <property type="component" value="Chromosome"/>
</dbReference>
<dbReference type="InterPro" id="IPR015424">
    <property type="entry name" value="PyrdxlP-dep_Trfase"/>
</dbReference>
<evidence type="ECO:0000313" key="8">
    <source>
        <dbReference type="EMBL" id="WXB16395.1"/>
    </source>
</evidence>
<evidence type="ECO:0000256" key="1">
    <source>
        <dbReference type="ARBA" id="ARBA00005384"/>
    </source>
</evidence>
<dbReference type="Pfam" id="PF00392">
    <property type="entry name" value="GntR"/>
    <property type="match status" value="1"/>
</dbReference>